<dbReference type="EMBL" id="CCRF01000061">
    <property type="protein sequence ID" value="CEE01772.1"/>
    <property type="molecule type" value="Genomic_DNA"/>
</dbReference>
<evidence type="ECO:0000256" key="9">
    <source>
        <dbReference type="ARBA" id="ARBA00049940"/>
    </source>
</evidence>
<comment type="subcellular location">
    <subcellularLocation>
        <location evidence="1 10">Cell membrane</location>
        <topology evidence="1 10">Multi-pass membrane protein</topology>
    </subcellularLocation>
</comment>
<evidence type="ECO:0000313" key="12">
    <source>
        <dbReference type="Proteomes" id="UP000040576"/>
    </source>
</evidence>
<dbReference type="PANTHER" id="PTHR28259:SF1">
    <property type="entry name" value="FLUORIDE EXPORT PROTEIN 1-RELATED"/>
    <property type="match status" value="1"/>
</dbReference>
<dbReference type="eggNOG" id="COG0239">
    <property type="taxonomic scope" value="Bacteria"/>
</dbReference>
<feature type="transmembrane region" description="Helical" evidence="10">
    <location>
        <begin position="63"/>
        <end position="82"/>
    </location>
</feature>
<feature type="binding site" evidence="10">
    <location>
        <position position="76"/>
    </location>
    <ligand>
        <name>Na(+)</name>
        <dbReference type="ChEBI" id="CHEBI:29101"/>
        <note>structural</note>
    </ligand>
</feature>
<keyword evidence="10" id="KW-0915">Sodium</keyword>
<keyword evidence="5 10" id="KW-0472">Membrane</keyword>
<name>A0A090IVQ9_9BACI</name>
<proteinExistence type="inferred from homology"/>
<evidence type="ECO:0000256" key="1">
    <source>
        <dbReference type="ARBA" id="ARBA00004651"/>
    </source>
</evidence>
<comment type="function">
    <text evidence="9 10">Fluoride-specific ion channel. Important for reducing fluoride concentration in the cell, thus reducing its toxicity.</text>
</comment>
<dbReference type="PANTHER" id="PTHR28259">
    <property type="entry name" value="FLUORIDE EXPORT PROTEIN 1-RELATED"/>
    <property type="match status" value="1"/>
</dbReference>
<dbReference type="AlphaFoldDB" id="A0A090IVQ9"/>
<evidence type="ECO:0000256" key="7">
    <source>
        <dbReference type="ARBA" id="ARBA00035120"/>
    </source>
</evidence>
<evidence type="ECO:0000256" key="4">
    <source>
        <dbReference type="ARBA" id="ARBA00022989"/>
    </source>
</evidence>
<comment type="catalytic activity">
    <reaction evidence="8">
        <text>fluoride(in) = fluoride(out)</text>
        <dbReference type="Rhea" id="RHEA:76159"/>
        <dbReference type="ChEBI" id="CHEBI:17051"/>
    </reaction>
    <physiologicalReaction direction="left-to-right" evidence="8">
        <dbReference type="Rhea" id="RHEA:76160"/>
    </physiologicalReaction>
</comment>
<feature type="binding site" evidence="10">
    <location>
        <position position="73"/>
    </location>
    <ligand>
        <name>Na(+)</name>
        <dbReference type="ChEBI" id="CHEBI:29101"/>
        <note>structural</note>
    </ligand>
</feature>
<evidence type="ECO:0000256" key="3">
    <source>
        <dbReference type="ARBA" id="ARBA00022692"/>
    </source>
</evidence>
<dbReference type="GO" id="GO:0062054">
    <property type="term" value="F:fluoride channel activity"/>
    <property type="evidence" value="ECO:0007669"/>
    <property type="project" value="UniProtKB-UniRule"/>
</dbReference>
<evidence type="ECO:0000256" key="5">
    <source>
        <dbReference type="ARBA" id="ARBA00023136"/>
    </source>
</evidence>
<protein>
    <recommendedName>
        <fullName evidence="10">Fluoride-specific ion channel FluC</fullName>
    </recommendedName>
</protein>
<organism evidence="11 12">
    <name type="scientific">Caldibacillus thermoamylovorans</name>
    <dbReference type="NCBI Taxonomy" id="35841"/>
    <lineage>
        <taxon>Bacteria</taxon>
        <taxon>Bacillati</taxon>
        <taxon>Bacillota</taxon>
        <taxon>Bacilli</taxon>
        <taxon>Bacillales</taxon>
        <taxon>Bacillaceae</taxon>
        <taxon>Caldibacillus</taxon>
    </lineage>
</organism>
<dbReference type="GO" id="GO:0140114">
    <property type="term" value="P:cellular detoxification of fluoride"/>
    <property type="evidence" value="ECO:0007669"/>
    <property type="project" value="UniProtKB-UniRule"/>
</dbReference>
<dbReference type="PATRIC" id="fig|35841.6.peg.282"/>
<evidence type="ECO:0000256" key="6">
    <source>
        <dbReference type="ARBA" id="ARBA00023303"/>
    </source>
</evidence>
<comment type="similarity">
    <text evidence="7 10">Belongs to the fluoride channel Fluc/FEX (TC 1.A.43) family.</text>
</comment>
<evidence type="ECO:0000256" key="10">
    <source>
        <dbReference type="HAMAP-Rule" id="MF_00454"/>
    </source>
</evidence>
<keyword evidence="10" id="KW-0406">Ion transport</keyword>
<keyword evidence="10" id="KW-0813">Transport</keyword>
<dbReference type="GO" id="GO:0046872">
    <property type="term" value="F:metal ion binding"/>
    <property type="evidence" value="ECO:0007669"/>
    <property type="project" value="UniProtKB-KW"/>
</dbReference>
<dbReference type="Pfam" id="PF02537">
    <property type="entry name" value="CRCB"/>
    <property type="match status" value="1"/>
</dbReference>
<dbReference type="RefSeq" id="WP_051989088.1">
    <property type="nucleotide sequence ID" value="NZ_CCRF01000061.1"/>
</dbReference>
<dbReference type="GO" id="GO:0005886">
    <property type="term" value="C:plasma membrane"/>
    <property type="evidence" value="ECO:0007669"/>
    <property type="project" value="UniProtKB-SubCell"/>
</dbReference>
<sequence length="133" mass="15303">MWIYVGLGGIIGSLLRYVVTVLTVNFTYYHFPLPTFIVNVIGSFLLGFLSSYFLEQEFHQRKMYAAITTGVIGSFTTFSTFTNEIVRFIRNANYTIGMIYLFLSILLGLSFSYLGMSMGRKWSKNEIVKNRQE</sequence>
<keyword evidence="3 10" id="KW-0812">Transmembrane</keyword>
<evidence type="ECO:0000313" key="11">
    <source>
        <dbReference type="EMBL" id="CEE01772.1"/>
    </source>
</evidence>
<keyword evidence="6 10" id="KW-0407">Ion channel</keyword>
<reference evidence="11 12" key="1">
    <citation type="submission" date="2014-07" db="EMBL/GenBank/DDBJ databases">
        <authorList>
            <person name="Wibberg Daniel"/>
        </authorList>
    </citation>
    <scope>NUCLEOTIDE SEQUENCE [LARGE SCALE GENOMIC DNA]</scope>
</reference>
<accession>A0A090IVQ9</accession>
<keyword evidence="12" id="KW-1185">Reference proteome</keyword>
<gene>
    <name evidence="10" type="primary">fluC</name>
    <name evidence="10" type="synonym">crcB</name>
    <name evidence="11" type="ORF">BT1A1_1950</name>
</gene>
<dbReference type="InterPro" id="IPR003691">
    <property type="entry name" value="FluC"/>
</dbReference>
<dbReference type="STRING" id="35841.B4167_2631"/>
<comment type="activity regulation">
    <text evidence="10">Na(+) is not transported, but it plays an essential structural role and its presence is essential for fluoride channel function.</text>
</comment>
<feature type="transmembrane region" description="Helical" evidence="10">
    <location>
        <begin position="94"/>
        <end position="114"/>
    </location>
</feature>
<dbReference type="Proteomes" id="UP000040576">
    <property type="component" value="Unassembled WGS sequence"/>
</dbReference>
<evidence type="ECO:0000256" key="2">
    <source>
        <dbReference type="ARBA" id="ARBA00022475"/>
    </source>
</evidence>
<feature type="transmembrane region" description="Helical" evidence="10">
    <location>
        <begin position="36"/>
        <end position="54"/>
    </location>
</feature>
<dbReference type="HAMAP" id="MF_00454">
    <property type="entry name" value="FluC"/>
    <property type="match status" value="1"/>
</dbReference>
<keyword evidence="10" id="KW-0479">Metal-binding</keyword>
<keyword evidence="4 10" id="KW-1133">Transmembrane helix</keyword>
<evidence type="ECO:0000256" key="8">
    <source>
        <dbReference type="ARBA" id="ARBA00035585"/>
    </source>
</evidence>
<keyword evidence="2 10" id="KW-1003">Cell membrane</keyword>
<feature type="transmembrane region" description="Helical" evidence="10">
    <location>
        <begin position="7"/>
        <end position="30"/>
    </location>
</feature>